<gene>
    <name evidence="1" type="ORF">SAMN06264849_101588</name>
</gene>
<dbReference type="Proteomes" id="UP000315636">
    <property type="component" value="Unassembled WGS sequence"/>
</dbReference>
<organism evidence="1 2">
    <name type="scientific">Melghirimyces algeriensis</name>
    <dbReference type="NCBI Taxonomy" id="910412"/>
    <lineage>
        <taxon>Bacteria</taxon>
        <taxon>Bacillati</taxon>
        <taxon>Bacillota</taxon>
        <taxon>Bacilli</taxon>
        <taxon>Bacillales</taxon>
        <taxon>Thermoactinomycetaceae</taxon>
        <taxon>Melghirimyces</taxon>
    </lineage>
</organism>
<name>A0A521B717_9BACL</name>
<protein>
    <recommendedName>
        <fullName evidence="3">DUF2487 domain-containing protein</fullName>
    </recommendedName>
</protein>
<dbReference type="AlphaFoldDB" id="A0A521B717"/>
<keyword evidence="2" id="KW-1185">Reference proteome</keyword>
<dbReference type="InterPro" id="IPR019615">
    <property type="entry name" value="DUF2487"/>
</dbReference>
<dbReference type="Pfam" id="PF10673">
    <property type="entry name" value="DUF2487"/>
    <property type="match status" value="1"/>
</dbReference>
<dbReference type="EMBL" id="FXTI01000001">
    <property type="protein sequence ID" value="SMO42902.1"/>
    <property type="molecule type" value="Genomic_DNA"/>
</dbReference>
<dbReference type="RefSeq" id="WP_142504243.1">
    <property type="nucleotide sequence ID" value="NZ_FXTI01000001.1"/>
</dbReference>
<sequence length="148" mass="16962">MRLSHLEGTEWSHLAPYVDTLLIPIYQIRIPGKQPDLGEARRVRELADRVERELAGRLLLLPAIPYGQPTDKRLRCYVESVVEELGRTGFHHLFLLVPESHSISLEPSEQDQWKLLTVPSEGGGIDSEDLAEELCQEIIIRWEQNSQE</sequence>
<evidence type="ECO:0008006" key="3">
    <source>
        <dbReference type="Google" id="ProtNLM"/>
    </source>
</evidence>
<proteinExistence type="predicted"/>
<dbReference type="OrthoDB" id="2678750at2"/>
<evidence type="ECO:0000313" key="2">
    <source>
        <dbReference type="Proteomes" id="UP000315636"/>
    </source>
</evidence>
<reference evidence="1 2" key="1">
    <citation type="submission" date="2017-05" db="EMBL/GenBank/DDBJ databases">
        <authorList>
            <person name="Varghese N."/>
            <person name="Submissions S."/>
        </authorList>
    </citation>
    <scope>NUCLEOTIDE SEQUENCE [LARGE SCALE GENOMIC DNA]</scope>
    <source>
        <strain evidence="1 2">DSM 45474</strain>
    </source>
</reference>
<accession>A0A521B717</accession>
<evidence type="ECO:0000313" key="1">
    <source>
        <dbReference type="EMBL" id="SMO42902.1"/>
    </source>
</evidence>